<dbReference type="InterPro" id="IPR040285">
    <property type="entry name" value="ProX/PRXD1"/>
</dbReference>
<dbReference type="Gene3D" id="3.90.960.10">
    <property type="entry name" value="YbaK/aminoacyl-tRNA synthetase-associated domain"/>
    <property type="match status" value="1"/>
</dbReference>
<dbReference type="CDD" id="cd04335">
    <property type="entry name" value="PrdX_deacylase"/>
    <property type="match status" value="1"/>
</dbReference>
<dbReference type="InterPro" id="IPR007214">
    <property type="entry name" value="YbaK/aa-tRNA-synth-assoc-dom"/>
</dbReference>
<evidence type="ECO:0000313" key="3">
    <source>
        <dbReference type="EMBL" id="UYP44654.1"/>
    </source>
</evidence>
<keyword evidence="4" id="KW-1185">Reference proteome</keyword>
<dbReference type="InterPro" id="IPR036754">
    <property type="entry name" value="YbaK/aa-tRNA-synt-asso_dom_sf"/>
</dbReference>
<dbReference type="EMBL" id="CP104013">
    <property type="protein sequence ID" value="UYP44654.1"/>
    <property type="molecule type" value="Genomic_DNA"/>
</dbReference>
<evidence type="ECO:0000259" key="2">
    <source>
        <dbReference type="Pfam" id="PF04073"/>
    </source>
</evidence>
<dbReference type="Pfam" id="PF04073">
    <property type="entry name" value="tRNA_edit"/>
    <property type="match status" value="1"/>
</dbReference>
<gene>
    <name evidence="3" type="ORF">NEF87_000939</name>
</gene>
<dbReference type="SUPFAM" id="SSF55826">
    <property type="entry name" value="YbaK/ProRS associated domain"/>
    <property type="match status" value="1"/>
</dbReference>
<proteinExistence type="inferred from homology"/>
<protein>
    <recommendedName>
        <fullName evidence="2">YbaK/aminoacyl-tRNA synthetase-associated domain-containing protein</fullName>
    </recommendedName>
</protein>
<dbReference type="PANTHER" id="PTHR31423:SF3">
    <property type="entry name" value="PROLYL-TRNA SYNTHETASE ASSOCIATED DOMAIN-CONTAINING PROTEIN 1-RELATED"/>
    <property type="match status" value="1"/>
</dbReference>
<sequence length="166" mass="19244">MHPSLETWLNLNNIKYLLFKHQAVFTVPEAEIHCGHIPGVHCKNLFLKNKKNGRYYLITIPSKKRLDLKQFRKIVQAPKIRFAEAEDLLSILGLTPGSVSPLGLINDNEHKTIFFVDESIWNASEICCHPNINTETLQIPQNSFRRLINQTHCEKIIIKMPYIEEK</sequence>
<comment type="similarity">
    <text evidence="1">Belongs to the PRORSD1 family.</text>
</comment>
<organism evidence="3 4">
    <name type="scientific">Candidatus Lokiarchaeum ossiferum</name>
    <dbReference type="NCBI Taxonomy" id="2951803"/>
    <lineage>
        <taxon>Archaea</taxon>
        <taxon>Promethearchaeati</taxon>
        <taxon>Promethearchaeota</taxon>
        <taxon>Promethearchaeia</taxon>
        <taxon>Promethearchaeales</taxon>
        <taxon>Promethearchaeaceae</taxon>
        <taxon>Candidatus Lokiarchaeum</taxon>
    </lineage>
</organism>
<dbReference type="Proteomes" id="UP001208689">
    <property type="component" value="Chromosome"/>
</dbReference>
<feature type="domain" description="YbaK/aminoacyl-tRNA synthetase-associated" evidence="2">
    <location>
        <begin position="21"/>
        <end position="147"/>
    </location>
</feature>
<reference evidence="3" key="1">
    <citation type="submission" date="2022-09" db="EMBL/GenBank/DDBJ databases">
        <title>Actin cytoskeleton and complex cell architecture in an #Asgard archaeon.</title>
        <authorList>
            <person name="Ponce Toledo R.I."/>
            <person name="Schleper C."/>
            <person name="Rodrigues Oliveira T."/>
            <person name="Wollweber F."/>
            <person name="Xu J."/>
            <person name="Rittmann S."/>
            <person name="Klingl A."/>
            <person name="Pilhofer M."/>
        </authorList>
    </citation>
    <scope>NUCLEOTIDE SEQUENCE</scope>
    <source>
        <strain evidence="3">B-35</strain>
    </source>
</reference>
<dbReference type="PANTHER" id="PTHR31423">
    <property type="entry name" value="YBAK DOMAIN-CONTAINING PROTEIN"/>
    <property type="match status" value="1"/>
</dbReference>
<evidence type="ECO:0000256" key="1">
    <source>
        <dbReference type="ARBA" id="ARBA00010201"/>
    </source>
</evidence>
<evidence type="ECO:0000313" key="4">
    <source>
        <dbReference type="Proteomes" id="UP001208689"/>
    </source>
</evidence>
<accession>A0ABY6HQB4</accession>
<name>A0ABY6HQB4_9ARCH</name>